<protein>
    <submittedName>
        <fullName evidence="1">Uncharacterized protein</fullName>
    </submittedName>
</protein>
<dbReference type="KEGG" id="sjv:SJAV_18670"/>
<reference evidence="1" key="1">
    <citation type="submission" date="2024-03" db="EMBL/GenBank/DDBJ databases">
        <title>Complete genome sequence of Sulfurisphaera javensis strain KD-1.</title>
        <authorList>
            <person name="Sakai H."/>
            <person name="Nur N."/>
            <person name="Suwanto A."/>
            <person name="Kurosawa N."/>
        </authorList>
    </citation>
    <scope>NUCLEOTIDE SEQUENCE</scope>
    <source>
        <strain evidence="1">KD-1</strain>
    </source>
</reference>
<accession>A0AAT9GST6</accession>
<gene>
    <name evidence="1" type="ORF">SJAV_18670</name>
</gene>
<evidence type="ECO:0000313" key="1">
    <source>
        <dbReference type="EMBL" id="BFH73923.1"/>
    </source>
</evidence>
<proteinExistence type="predicted"/>
<sequence>MRFMEVGLLRNSSGKVYQTVKAYITGLSVDYRDPSLKIFSRKEETVRE</sequence>
<dbReference type="Pfam" id="PF05942">
    <property type="entry name" value="PaREP1"/>
    <property type="match status" value="1"/>
</dbReference>
<organism evidence="1">
    <name type="scientific">Sulfurisphaera javensis</name>
    <dbReference type="NCBI Taxonomy" id="2049879"/>
    <lineage>
        <taxon>Archaea</taxon>
        <taxon>Thermoproteota</taxon>
        <taxon>Thermoprotei</taxon>
        <taxon>Sulfolobales</taxon>
        <taxon>Sulfolobaceae</taxon>
        <taxon>Sulfurisphaera</taxon>
    </lineage>
</organism>
<name>A0AAT9GST6_9CREN</name>
<dbReference type="AlphaFoldDB" id="A0AAT9GST6"/>
<dbReference type="EMBL" id="AP031322">
    <property type="protein sequence ID" value="BFH73923.1"/>
    <property type="molecule type" value="Genomic_DNA"/>
</dbReference>
<dbReference type="InterPro" id="IPR010268">
    <property type="entry name" value="PaREP1"/>
</dbReference>